<feature type="transmembrane region" description="Helical" evidence="1">
    <location>
        <begin position="262"/>
        <end position="279"/>
    </location>
</feature>
<dbReference type="EMBL" id="LFTY01000002">
    <property type="protein sequence ID" value="KMW58170.1"/>
    <property type="molecule type" value="Genomic_DNA"/>
</dbReference>
<feature type="transmembrane region" description="Helical" evidence="1">
    <location>
        <begin position="170"/>
        <end position="193"/>
    </location>
</feature>
<dbReference type="Pfam" id="PF00892">
    <property type="entry name" value="EamA"/>
    <property type="match status" value="2"/>
</dbReference>
<dbReference type="InterPro" id="IPR037185">
    <property type="entry name" value="EmrE-like"/>
</dbReference>
<evidence type="ECO:0000259" key="2">
    <source>
        <dbReference type="Pfam" id="PF00892"/>
    </source>
</evidence>
<feature type="transmembrane region" description="Helical" evidence="1">
    <location>
        <begin position="236"/>
        <end position="256"/>
    </location>
</feature>
<dbReference type="PANTHER" id="PTHR22911">
    <property type="entry name" value="ACYL-MALONYL CONDENSING ENZYME-RELATED"/>
    <property type="match status" value="1"/>
</dbReference>
<evidence type="ECO:0000313" key="4">
    <source>
        <dbReference type="Proteomes" id="UP000037178"/>
    </source>
</evidence>
<feature type="transmembrane region" description="Helical" evidence="1">
    <location>
        <begin position="60"/>
        <end position="80"/>
    </location>
</feature>
<organism evidence="3 4">
    <name type="scientific">Candidatus Rhodobacter oscarellae</name>
    <dbReference type="NCBI Taxonomy" id="1675527"/>
    <lineage>
        <taxon>Bacteria</taxon>
        <taxon>Pseudomonadati</taxon>
        <taxon>Pseudomonadota</taxon>
        <taxon>Alphaproteobacteria</taxon>
        <taxon>Rhodobacterales</taxon>
        <taxon>Rhodobacter group</taxon>
        <taxon>Rhodobacter</taxon>
    </lineage>
</organism>
<dbReference type="PATRIC" id="fig|1675527.3.peg.3284"/>
<evidence type="ECO:0000256" key="1">
    <source>
        <dbReference type="SAM" id="Phobius"/>
    </source>
</evidence>
<evidence type="ECO:0000313" key="3">
    <source>
        <dbReference type="EMBL" id="KMW58170.1"/>
    </source>
</evidence>
<keyword evidence="1" id="KW-1133">Transmembrane helix</keyword>
<feature type="domain" description="EamA" evidence="2">
    <location>
        <begin position="3"/>
        <end position="131"/>
    </location>
</feature>
<feature type="transmembrane region" description="Helical" evidence="1">
    <location>
        <begin position="86"/>
        <end position="107"/>
    </location>
</feature>
<name>A0A0J9E5Z4_9RHOB</name>
<protein>
    <submittedName>
        <fullName evidence="3">Membrane protein</fullName>
    </submittedName>
</protein>
<dbReference type="SUPFAM" id="SSF103481">
    <property type="entry name" value="Multidrug resistance efflux transporter EmrE"/>
    <property type="match status" value="2"/>
</dbReference>
<dbReference type="STRING" id="1675527.AIOL_003141"/>
<dbReference type="InterPro" id="IPR000620">
    <property type="entry name" value="EamA_dom"/>
</dbReference>
<comment type="caution">
    <text evidence="3">The sequence shown here is derived from an EMBL/GenBank/DDBJ whole genome shotgun (WGS) entry which is preliminary data.</text>
</comment>
<dbReference type="Proteomes" id="UP000037178">
    <property type="component" value="Unassembled WGS sequence"/>
</dbReference>
<dbReference type="PANTHER" id="PTHR22911:SF135">
    <property type="entry name" value="BLR4310 PROTEIN"/>
    <property type="match status" value="1"/>
</dbReference>
<feature type="transmembrane region" description="Helical" evidence="1">
    <location>
        <begin position="26"/>
        <end position="48"/>
    </location>
</feature>
<feature type="transmembrane region" description="Helical" evidence="1">
    <location>
        <begin position="208"/>
        <end position="229"/>
    </location>
</feature>
<keyword evidence="1" id="KW-0812">Transmembrane</keyword>
<dbReference type="GO" id="GO:0016020">
    <property type="term" value="C:membrane"/>
    <property type="evidence" value="ECO:0007669"/>
    <property type="project" value="InterPro"/>
</dbReference>
<keyword evidence="1" id="KW-0472">Membrane</keyword>
<gene>
    <name evidence="3" type="ORF">AIOL_003141</name>
</gene>
<dbReference type="AlphaFoldDB" id="A0A0J9E5Z4"/>
<feature type="domain" description="EamA" evidence="2">
    <location>
        <begin position="140"/>
        <end position="278"/>
    </location>
</feature>
<sequence>MAAIVGAVTALSLGDALIKSLGSDLPLFQLFALRFLPIALVLAGFLRLRRPGVRLLPRAPGWAMLRSLLLTIMWAVYYLALYQMELSLAAAIYYTAPLFILLFAGPILGERPSALAWAAVALGFCGVLVLLRPGGGAFGWAALLPFVSSVTYALAMVITRKHCQGEDPAAVALHLHLVFVGFGVLGALLWPLVSPDAVVWVPVGPREAVAVAALALAALIGSVLAVVAYQVAPAGLVAPFDYAYLVCATLWGVIFFAERLEALALLGMAMIALGGILATRANRS</sequence>
<reference evidence="3 4" key="1">
    <citation type="submission" date="2015-06" db="EMBL/GenBank/DDBJ databases">
        <title>Draft genome sequence of an Alphaproteobacteria species associated to the Mediterranean sponge Oscarella lobularis.</title>
        <authorList>
            <person name="Jourda C."/>
            <person name="Santini S."/>
            <person name="Claverie J.-M."/>
        </authorList>
    </citation>
    <scope>NUCLEOTIDE SEQUENCE [LARGE SCALE GENOMIC DNA]</scope>
    <source>
        <strain evidence="3">IGS</strain>
    </source>
</reference>
<keyword evidence="4" id="KW-1185">Reference proteome</keyword>
<feature type="transmembrane region" description="Helical" evidence="1">
    <location>
        <begin position="114"/>
        <end position="131"/>
    </location>
</feature>
<feature type="transmembrane region" description="Helical" evidence="1">
    <location>
        <begin position="137"/>
        <end position="158"/>
    </location>
</feature>
<accession>A0A0J9E5Z4</accession>
<proteinExistence type="predicted"/>